<evidence type="ECO:0000313" key="5">
    <source>
        <dbReference type="EMBL" id="GAJ16653.1"/>
    </source>
</evidence>
<evidence type="ECO:0000256" key="3">
    <source>
        <dbReference type="ARBA" id="ARBA00022970"/>
    </source>
</evidence>
<dbReference type="SUPFAM" id="SSF52540">
    <property type="entry name" value="P-loop containing nucleoside triphosphate hydrolases"/>
    <property type="match status" value="1"/>
</dbReference>
<evidence type="ECO:0000259" key="4">
    <source>
        <dbReference type="Pfam" id="PF00005"/>
    </source>
</evidence>
<dbReference type="GO" id="GO:0016887">
    <property type="term" value="F:ATP hydrolysis activity"/>
    <property type="evidence" value="ECO:0007669"/>
    <property type="project" value="InterPro"/>
</dbReference>
<organism evidence="5">
    <name type="scientific">marine sediment metagenome</name>
    <dbReference type="NCBI Taxonomy" id="412755"/>
    <lineage>
        <taxon>unclassified sequences</taxon>
        <taxon>metagenomes</taxon>
        <taxon>ecological metagenomes</taxon>
    </lineage>
</organism>
<dbReference type="Pfam" id="PF00005">
    <property type="entry name" value="ABC_tran"/>
    <property type="match status" value="1"/>
</dbReference>
<dbReference type="GO" id="GO:0005524">
    <property type="term" value="F:ATP binding"/>
    <property type="evidence" value="ECO:0007669"/>
    <property type="project" value="InterPro"/>
</dbReference>
<dbReference type="InterPro" id="IPR027417">
    <property type="entry name" value="P-loop_NTPase"/>
</dbReference>
<dbReference type="GO" id="GO:0015807">
    <property type="term" value="P:L-amino acid transport"/>
    <property type="evidence" value="ECO:0007669"/>
    <property type="project" value="TreeGrafter"/>
</dbReference>
<dbReference type="EMBL" id="BARW01040171">
    <property type="protein sequence ID" value="GAJ16653.1"/>
    <property type="molecule type" value="Genomic_DNA"/>
</dbReference>
<feature type="non-terminal residue" evidence="5">
    <location>
        <position position="98"/>
    </location>
</feature>
<dbReference type="AlphaFoldDB" id="X1UGM7"/>
<comment type="caution">
    <text evidence="5">The sequence shown here is derived from an EMBL/GenBank/DDBJ whole genome shotgun (WGS) entry which is preliminary data.</text>
</comment>
<reference evidence="5" key="1">
    <citation type="journal article" date="2014" name="Front. Microbiol.">
        <title>High frequency of phylogenetically diverse reductive dehalogenase-homologous genes in deep subseafloor sedimentary metagenomes.</title>
        <authorList>
            <person name="Kawai M."/>
            <person name="Futagami T."/>
            <person name="Toyoda A."/>
            <person name="Takaki Y."/>
            <person name="Nishi S."/>
            <person name="Hori S."/>
            <person name="Arai W."/>
            <person name="Tsubouchi T."/>
            <person name="Morono Y."/>
            <person name="Uchiyama I."/>
            <person name="Ito T."/>
            <person name="Fujiyama A."/>
            <person name="Inagaki F."/>
            <person name="Takami H."/>
        </authorList>
    </citation>
    <scope>NUCLEOTIDE SEQUENCE</scope>
    <source>
        <strain evidence="5">Expedition CK06-06</strain>
    </source>
</reference>
<name>X1UGM7_9ZZZZ</name>
<keyword evidence="3" id="KW-0029">Amino-acid transport</keyword>
<evidence type="ECO:0000256" key="2">
    <source>
        <dbReference type="ARBA" id="ARBA00022448"/>
    </source>
</evidence>
<dbReference type="InterPro" id="IPR003439">
    <property type="entry name" value="ABC_transporter-like_ATP-bd"/>
</dbReference>
<evidence type="ECO:0000256" key="1">
    <source>
        <dbReference type="ARBA" id="ARBA00005417"/>
    </source>
</evidence>
<keyword evidence="2" id="KW-0813">Transport</keyword>
<dbReference type="PANTHER" id="PTHR43820:SF4">
    <property type="entry name" value="HIGH-AFFINITY BRANCHED-CHAIN AMINO ACID TRANSPORT ATP-BINDING PROTEIN LIVF"/>
    <property type="match status" value="1"/>
</dbReference>
<gene>
    <name evidence="5" type="ORF">S12H4_60849</name>
</gene>
<proteinExistence type="inferred from homology"/>
<comment type="similarity">
    <text evidence="1">Belongs to the ABC transporter superfamily.</text>
</comment>
<dbReference type="InterPro" id="IPR052156">
    <property type="entry name" value="BCAA_Transport_ATP-bd_LivF"/>
</dbReference>
<dbReference type="Gene3D" id="3.40.50.300">
    <property type="entry name" value="P-loop containing nucleotide triphosphate hydrolases"/>
    <property type="match status" value="1"/>
</dbReference>
<feature type="domain" description="ABC transporter" evidence="4">
    <location>
        <begin position="17"/>
        <end position="96"/>
    </location>
</feature>
<dbReference type="GO" id="GO:0015658">
    <property type="term" value="F:branched-chain amino acid transmembrane transporter activity"/>
    <property type="evidence" value="ECO:0007669"/>
    <property type="project" value="TreeGrafter"/>
</dbReference>
<accession>X1UGM7</accession>
<sequence length="98" mass="10611">MFEVKGIEARYGAIQVLKGIDLEVRKGEIVTLIGANGAGKTTLLSVISGILTPSKGEVIFEGENIVKIPPHKIVRRGICLIQEGREVLSQMTVLENLL</sequence>
<protein>
    <recommendedName>
        <fullName evidence="4">ABC transporter domain-containing protein</fullName>
    </recommendedName>
</protein>
<dbReference type="PANTHER" id="PTHR43820">
    <property type="entry name" value="HIGH-AFFINITY BRANCHED-CHAIN AMINO ACID TRANSPORT ATP-BINDING PROTEIN LIVF"/>
    <property type="match status" value="1"/>
</dbReference>